<dbReference type="NCBIfam" id="NF003339">
    <property type="entry name" value="PRK04351.1"/>
    <property type="match status" value="1"/>
</dbReference>
<dbReference type="RefSeq" id="WP_069775998.1">
    <property type="nucleotide sequence ID" value="NZ_CP017151.1"/>
</dbReference>
<keyword evidence="2" id="KW-0645">Protease</keyword>
<dbReference type="AlphaFoldDB" id="A0A1D7ZXK6"/>
<proteinExistence type="predicted"/>
<dbReference type="PATRIC" id="fig|1613.112.peg.1182"/>
<organism evidence="2 3">
    <name type="scientific">Limosilactobacillus fermentum</name>
    <name type="common">Lactobacillus fermentum</name>
    <dbReference type="NCBI Taxonomy" id="1613"/>
    <lineage>
        <taxon>Bacteria</taxon>
        <taxon>Bacillati</taxon>
        <taxon>Bacillota</taxon>
        <taxon>Bacilli</taxon>
        <taxon>Lactobacillales</taxon>
        <taxon>Lactobacillaceae</taxon>
        <taxon>Limosilactobacillus</taxon>
    </lineage>
</organism>
<dbReference type="Proteomes" id="UP000094714">
    <property type="component" value="Chromosome"/>
</dbReference>
<dbReference type="SMART" id="SM00731">
    <property type="entry name" value="SprT"/>
    <property type="match status" value="1"/>
</dbReference>
<evidence type="ECO:0000313" key="3">
    <source>
        <dbReference type="Proteomes" id="UP000094714"/>
    </source>
</evidence>
<gene>
    <name evidence="2" type="ORF">LACFE_CDS1126</name>
</gene>
<reference evidence="2 3" key="1">
    <citation type="submission" date="2016-09" db="EMBL/GenBank/DDBJ databases">
        <title>Genome Sequence of the Lactobacillus fermentum strain NCC2970 (CNCM I-5068).</title>
        <authorList>
            <person name="Barretto C."/>
            <person name="Ngom-Bru C."/>
            <person name="Genevaz A."/>
            <person name="Fournier C."/>
            <person name="Moine D."/>
            <person name="Kassam M."/>
            <person name="Iltis A."/>
            <person name="Sagory-Zalkind P."/>
            <person name="Faucherand G."/>
            <person name="Descombes P."/>
            <person name="Duboux S."/>
        </authorList>
    </citation>
    <scope>NUCLEOTIDE SEQUENCE [LARGE SCALE GENOMIC DNA]</scope>
    <source>
        <strain evidence="2 3">NCC2970</strain>
    </source>
</reference>
<accession>A0A1D7ZXK6</accession>
<keyword evidence="2" id="KW-0482">Metalloprotease</keyword>
<keyword evidence="2" id="KW-0378">Hydrolase</keyword>
<dbReference type="Pfam" id="PF10263">
    <property type="entry name" value="SprT-like"/>
    <property type="match status" value="1"/>
</dbReference>
<name>A0A1D7ZXK6_LIMFE</name>
<dbReference type="EMBL" id="CP017151">
    <property type="protein sequence ID" value="AOR74580.1"/>
    <property type="molecule type" value="Genomic_DNA"/>
</dbReference>
<dbReference type="GO" id="GO:0006950">
    <property type="term" value="P:response to stress"/>
    <property type="evidence" value="ECO:0007669"/>
    <property type="project" value="UniProtKB-ARBA"/>
</dbReference>
<evidence type="ECO:0000259" key="1">
    <source>
        <dbReference type="SMART" id="SM00731"/>
    </source>
</evidence>
<sequence>MTNQELQNLVERWSQESFGRPFLHQAVFNRRLKTTGGRYHLGDHHIDINPLMLEEYDLATLKQVVLHELCHYHLHLTGRGFGHRDREFKALLMQVGGSRYAPPTSKARRPGGVVVRHRYRCTGCGLIIGRNRRFNLARFVCRRCGHRFEEI</sequence>
<evidence type="ECO:0000313" key="2">
    <source>
        <dbReference type="EMBL" id="AOR74580.1"/>
    </source>
</evidence>
<protein>
    <submittedName>
        <fullName evidence="2">Zinc-metalloprotease</fullName>
    </submittedName>
</protein>
<feature type="domain" description="SprT-like" evidence="1">
    <location>
        <begin position="4"/>
        <end position="151"/>
    </location>
</feature>
<dbReference type="InterPro" id="IPR006640">
    <property type="entry name" value="SprT-like_domain"/>
</dbReference>
<dbReference type="Gene3D" id="3.30.2010.10">
    <property type="entry name" value="Metalloproteases ('zincins'), catalytic domain"/>
    <property type="match status" value="1"/>
</dbReference>
<dbReference type="GO" id="GO:0008237">
    <property type="term" value="F:metallopeptidase activity"/>
    <property type="evidence" value="ECO:0007669"/>
    <property type="project" value="UniProtKB-KW"/>
</dbReference>
<dbReference type="GO" id="GO:0006508">
    <property type="term" value="P:proteolysis"/>
    <property type="evidence" value="ECO:0007669"/>
    <property type="project" value="UniProtKB-KW"/>
</dbReference>